<gene>
    <name evidence="2" type="ORF">MTUNDRAET4_2157</name>
</gene>
<feature type="region of interest" description="Disordered" evidence="1">
    <location>
        <begin position="43"/>
        <end position="65"/>
    </location>
</feature>
<evidence type="ECO:0000313" key="3">
    <source>
        <dbReference type="Proteomes" id="UP000294360"/>
    </source>
</evidence>
<reference evidence="2 3" key="1">
    <citation type="submission" date="2019-03" db="EMBL/GenBank/DDBJ databases">
        <authorList>
            <person name="Kox A.R. M."/>
        </authorList>
    </citation>
    <scope>NUCLEOTIDE SEQUENCE [LARGE SCALE GENOMIC DNA]</scope>
    <source>
        <strain evidence="2">MTUNDRAET4 annotated genome</strain>
    </source>
</reference>
<sequence length="65" mass="7355">MLAPRCYYGKYNIPNAMLRTYQELTRRATAVIEPKRLTPGSRALTYGRANLGDPRQGAERLATLE</sequence>
<dbReference type="EMBL" id="LR536450">
    <property type="protein sequence ID" value="VFU09050.1"/>
    <property type="molecule type" value="Genomic_DNA"/>
</dbReference>
<accession>A0A4U8Z195</accession>
<dbReference type="AlphaFoldDB" id="A0A4U8Z195"/>
<organism evidence="2 3">
    <name type="scientific">Methylocella tundrae</name>
    <dbReference type="NCBI Taxonomy" id="227605"/>
    <lineage>
        <taxon>Bacteria</taxon>
        <taxon>Pseudomonadati</taxon>
        <taxon>Pseudomonadota</taxon>
        <taxon>Alphaproteobacteria</taxon>
        <taxon>Hyphomicrobiales</taxon>
        <taxon>Beijerinckiaceae</taxon>
        <taxon>Methylocella</taxon>
    </lineage>
</organism>
<dbReference type="Proteomes" id="UP000294360">
    <property type="component" value="Chromosome"/>
</dbReference>
<proteinExistence type="predicted"/>
<dbReference type="KEGG" id="mtun:MTUNDRAET4_2157"/>
<name>A0A4U8Z195_METTU</name>
<protein>
    <submittedName>
        <fullName evidence="2">Uncharacterized protein</fullName>
    </submittedName>
</protein>
<evidence type="ECO:0000313" key="2">
    <source>
        <dbReference type="EMBL" id="VFU09050.1"/>
    </source>
</evidence>
<evidence type="ECO:0000256" key="1">
    <source>
        <dbReference type="SAM" id="MobiDB-lite"/>
    </source>
</evidence>